<gene>
    <name evidence="2" type="ORF">C5167_040156</name>
</gene>
<name>A0A4Y7IEC3_PAPSO</name>
<proteinExistence type="predicted"/>
<reference evidence="2 3" key="1">
    <citation type="journal article" date="2018" name="Science">
        <title>The opium poppy genome and morphinan production.</title>
        <authorList>
            <person name="Guo L."/>
            <person name="Winzer T."/>
            <person name="Yang X."/>
            <person name="Li Y."/>
            <person name="Ning Z."/>
            <person name="He Z."/>
            <person name="Teodor R."/>
            <person name="Lu Y."/>
            <person name="Bowser T.A."/>
            <person name="Graham I.A."/>
            <person name="Ye K."/>
        </authorList>
    </citation>
    <scope>NUCLEOTIDE SEQUENCE [LARGE SCALE GENOMIC DNA]</scope>
    <source>
        <strain evidence="3">cv. HN1</strain>
        <tissue evidence="2">Leaves</tissue>
    </source>
</reference>
<evidence type="ECO:0000313" key="3">
    <source>
        <dbReference type="Proteomes" id="UP000316621"/>
    </source>
</evidence>
<dbReference type="OrthoDB" id="548115at2759"/>
<dbReference type="EMBL" id="CM010715">
    <property type="protein sequence ID" value="RZC47214.1"/>
    <property type="molecule type" value="Genomic_DNA"/>
</dbReference>
<evidence type="ECO:0000313" key="2">
    <source>
        <dbReference type="EMBL" id="RZC47214.1"/>
    </source>
</evidence>
<dbReference type="NCBIfam" id="TIGR01615">
    <property type="entry name" value="A_thal_3542"/>
    <property type="match status" value="1"/>
</dbReference>
<dbReference type="OMA" id="RYLQTRW"/>
<protein>
    <recommendedName>
        <fullName evidence="4">DUF506 family protein</fullName>
    </recommendedName>
</protein>
<sequence>MAVYVRAKRVTDPLNDKVKASICGHHDVKSYVSSSGSEHDSDHHHDSSSSSSCSLSDLIHGFLENDDDDKGRNQNAENDHEECSSDSEKRMIDSNNNSVSLNESISMLRDLLNPRVRFDSGFRLMLQSQVTKTFTLYSSLSSDKGVLRRRVMSYLRENGYNAGICKTKWESCGGLTGGNYEFIDVIKPASLSCSSEIRYFIDIDFMGEFEIARPTSQYEKLVQILPRVYIGRSEELKQIIKLVSEAAKKSLKINQLLLSPWRKNRFMQMKWFGPYKRTLNQVSSSSSSSASPTASNIQLGFHQKINFAPIKYQSSSSMGFNVDRNSSNVINGVCNGGRLNNIPVATRIR</sequence>
<evidence type="ECO:0000256" key="1">
    <source>
        <dbReference type="SAM" id="MobiDB-lite"/>
    </source>
</evidence>
<dbReference type="STRING" id="3469.A0A4Y7IEC3"/>
<keyword evidence="3" id="KW-1185">Reference proteome</keyword>
<dbReference type="AlphaFoldDB" id="A0A4Y7IEC3"/>
<dbReference type="PANTHER" id="PTHR31579">
    <property type="entry name" value="OS03G0796600 PROTEIN"/>
    <property type="match status" value="1"/>
</dbReference>
<dbReference type="Pfam" id="PF04720">
    <property type="entry name" value="PDDEXK_6"/>
    <property type="match status" value="1"/>
</dbReference>
<feature type="compositionally biased region" description="Basic and acidic residues" evidence="1">
    <location>
        <begin position="69"/>
        <end position="92"/>
    </location>
</feature>
<feature type="compositionally biased region" description="Basic and acidic residues" evidence="1">
    <location>
        <begin position="37"/>
        <end position="47"/>
    </location>
</feature>
<evidence type="ECO:0008006" key="4">
    <source>
        <dbReference type="Google" id="ProtNLM"/>
    </source>
</evidence>
<organism evidence="2 3">
    <name type="scientific">Papaver somniferum</name>
    <name type="common">Opium poppy</name>
    <dbReference type="NCBI Taxonomy" id="3469"/>
    <lineage>
        <taxon>Eukaryota</taxon>
        <taxon>Viridiplantae</taxon>
        <taxon>Streptophyta</taxon>
        <taxon>Embryophyta</taxon>
        <taxon>Tracheophyta</taxon>
        <taxon>Spermatophyta</taxon>
        <taxon>Magnoliopsida</taxon>
        <taxon>Ranunculales</taxon>
        <taxon>Papaveraceae</taxon>
        <taxon>Papaveroideae</taxon>
        <taxon>Papaver</taxon>
    </lineage>
</organism>
<dbReference type="Proteomes" id="UP000316621">
    <property type="component" value="Chromosome 1"/>
</dbReference>
<dbReference type="PANTHER" id="PTHR31579:SF84">
    <property type="entry name" value="F21O3.6 PROTEIN"/>
    <property type="match status" value="1"/>
</dbReference>
<dbReference type="Gramene" id="RZC47214">
    <property type="protein sequence ID" value="RZC47214"/>
    <property type="gene ID" value="C5167_040156"/>
</dbReference>
<feature type="compositionally biased region" description="Low complexity" evidence="1">
    <location>
        <begin position="48"/>
        <end position="57"/>
    </location>
</feature>
<accession>A0A4Y7IEC3</accession>
<dbReference type="InterPro" id="IPR006502">
    <property type="entry name" value="PDDEXK-like"/>
</dbReference>
<feature type="region of interest" description="Disordered" evidence="1">
    <location>
        <begin position="31"/>
        <end position="96"/>
    </location>
</feature>